<dbReference type="HOGENOM" id="CLU_3401762_0_0_11"/>
<gene>
    <name evidence="1" type="ORF">HMPREF9241_01402</name>
</gene>
<dbReference type="Proteomes" id="UP000003994">
    <property type="component" value="Unassembled WGS sequence"/>
</dbReference>
<comment type="caution">
    <text evidence="1">The sequence shown here is derived from an EMBL/GenBank/DDBJ whole genome shotgun (WGS) entry which is preliminary data.</text>
</comment>
<reference evidence="1 2" key="1">
    <citation type="submission" date="2012-07" db="EMBL/GenBank/DDBJ databases">
        <title>The Genome Sequence of Actinomyces turicensis ACS-279-V-COL4.</title>
        <authorList>
            <consortium name="The Broad Institute Genome Sequencing Platform"/>
            <person name="Earl A."/>
            <person name="Ward D."/>
            <person name="Feldgarden M."/>
            <person name="Gevers D."/>
            <person name="Saerens B."/>
            <person name="Vaneechoutte M."/>
            <person name="Walker B."/>
            <person name="Young S.K."/>
            <person name="Zeng Q."/>
            <person name="Gargeya S."/>
            <person name="Fitzgerald M."/>
            <person name="Haas B."/>
            <person name="Abouelleil A."/>
            <person name="Alvarado L."/>
            <person name="Arachchi H.M."/>
            <person name="Berlin A."/>
            <person name="Chapman S.B."/>
            <person name="Goldberg J."/>
            <person name="Griggs A."/>
            <person name="Gujja S."/>
            <person name="Hansen M."/>
            <person name="Howarth C."/>
            <person name="Imamovic A."/>
            <person name="Larimer J."/>
            <person name="McCowen C."/>
            <person name="Montmayeur A."/>
            <person name="Murphy C."/>
            <person name="Neiman D."/>
            <person name="Pearson M."/>
            <person name="Priest M."/>
            <person name="Roberts A."/>
            <person name="Saif S."/>
            <person name="Shea T."/>
            <person name="Sisk P."/>
            <person name="Sykes S."/>
            <person name="Wortman J."/>
            <person name="Nusbaum C."/>
            <person name="Birren B."/>
        </authorList>
    </citation>
    <scope>NUCLEOTIDE SEQUENCE [LARGE SCALE GENOMIC DNA]</scope>
    <source>
        <strain evidence="1 2">ACS-279-V-Col4</strain>
    </source>
</reference>
<keyword evidence="2" id="KW-1185">Reference proteome</keyword>
<accession>K0YNQ1</accession>
<evidence type="ECO:0000313" key="1">
    <source>
        <dbReference type="EMBL" id="EJZ85402.1"/>
    </source>
</evidence>
<dbReference type="EMBL" id="AGWQ01000008">
    <property type="protein sequence ID" value="EJZ85402.1"/>
    <property type="molecule type" value="Genomic_DNA"/>
</dbReference>
<proteinExistence type="predicted"/>
<name>K0YNQ1_9ACTO</name>
<protein>
    <submittedName>
        <fullName evidence="1">Uncharacterized protein</fullName>
    </submittedName>
</protein>
<sequence length="30" mass="3484">MIQRMASVFPGIFLLIIVLSADYRCDNIQR</sequence>
<evidence type="ECO:0000313" key="2">
    <source>
        <dbReference type="Proteomes" id="UP000003994"/>
    </source>
</evidence>
<dbReference type="AlphaFoldDB" id="K0YNQ1"/>
<organism evidence="1 2">
    <name type="scientific">Schaalia turicensis ACS-279-V-Col4</name>
    <dbReference type="NCBI Taxonomy" id="883077"/>
    <lineage>
        <taxon>Bacteria</taxon>
        <taxon>Bacillati</taxon>
        <taxon>Actinomycetota</taxon>
        <taxon>Actinomycetes</taxon>
        <taxon>Actinomycetales</taxon>
        <taxon>Actinomycetaceae</taxon>
        <taxon>Schaalia</taxon>
    </lineage>
</organism>